<dbReference type="GO" id="GO:0008270">
    <property type="term" value="F:zinc ion binding"/>
    <property type="evidence" value="ECO:0007669"/>
    <property type="project" value="UniProtKB-UniRule"/>
</dbReference>
<dbReference type="AlphaFoldDB" id="A0A084WQT0"/>
<dbReference type="PROSITE" id="PS51915">
    <property type="entry name" value="ZAD"/>
    <property type="match status" value="1"/>
</dbReference>
<reference evidence="4 6" key="1">
    <citation type="journal article" date="2014" name="BMC Genomics">
        <title>Genome sequence of Anopheles sinensis provides insight into genetics basis of mosquito competence for malaria parasites.</title>
        <authorList>
            <person name="Zhou D."/>
            <person name="Zhang D."/>
            <person name="Ding G."/>
            <person name="Shi L."/>
            <person name="Hou Q."/>
            <person name="Ye Y."/>
            <person name="Xu Y."/>
            <person name="Zhou H."/>
            <person name="Xiong C."/>
            <person name="Li S."/>
            <person name="Yu J."/>
            <person name="Hong S."/>
            <person name="Yu X."/>
            <person name="Zou P."/>
            <person name="Chen C."/>
            <person name="Chang X."/>
            <person name="Wang W."/>
            <person name="Lv Y."/>
            <person name="Sun Y."/>
            <person name="Ma L."/>
            <person name="Shen B."/>
            <person name="Zhu C."/>
        </authorList>
    </citation>
    <scope>NUCLEOTIDE SEQUENCE [LARGE SCALE GENOMIC DNA]</scope>
</reference>
<feature type="binding site" evidence="1">
    <location>
        <position position="17"/>
    </location>
    <ligand>
        <name>Zn(2+)</name>
        <dbReference type="ChEBI" id="CHEBI:29105"/>
    </ligand>
</feature>
<feature type="binding site" evidence="1">
    <location>
        <position position="60"/>
    </location>
    <ligand>
        <name>Zn(2+)</name>
        <dbReference type="ChEBI" id="CHEBI:29105"/>
    </ligand>
</feature>
<evidence type="ECO:0000313" key="6">
    <source>
        <dbReference type="Proteomes" id="UP000030765"/>
    </source>
</evidence>
<evidence type="ECO:0000313" key="4">
    <source>
        <dbReference type="EMBL" id="KFB52574.1"/>
    </source>
</evidence>
<feature type="binding site" evidence="1">
    <location>
        <position position="14"/>
    </location>
    <ligand>
        <name>Zn(2+)</name>
        <dbReference type="ChEBI" id="CHEBI:29105"/>
    </ligand>
</feature>
<feature type="compositionally biased region" description="Polar residues" evidence="2">
    <location>
        <begin position="175"/>
        <end position="186"/>
    </location>
</feature>
<keyword evidence="1" id="KW-0479">Metal-binding</keyword>
<evidence type="ECO:0000256" key="2">
    <source>
        <dbReference type="SAM" id="MobiDB-lite"/>
    </source>
</evidence>
<sequence length="216" mass="23699">MGSLEDAIVTGFICRLCSKQKRSVVFIFGARGAQIDLVNKINNYLPIQINADDDLPKTICEPCLEKILQHHQMIERFQQAQKRFLQMRNEEILANAQATGQNPSKAEAVSCESAHSSKPHNPNDPATKPLETTYVATISKPADTGSTEISKATKRVRTDQQNGEADSDDAEPCVSDTNSLGPTESSPLKAPLTPLGSVSKRKDQSRSPKIVRTRLK</sequence>
<name>A0A084WQT0_ANOSI</name>
<feature type="domain" description="ZAD" evidence="3">
    <location>
        <begin position="12"/>
        <end position="87"/>
    </location>
</feature>
<dbReference type="EMBL" id="KE525398">
    <property type="protein sequence ID" value="KFB52574.1"/>
    <property type="molecule type" value="Genomic_DNA"/>
</dbReference>
<feature type="binding site" evidence="1">
    <location>
        <position position="63"/>
    </location>
    <ligand>
        <name>Zn(2+)</name>
        <dbReference type="ChEBI" id="CHEBI:29105"/>
    </ligand>
</feature>
<accession>A0A084WQT0</accession>
<reference evidence="5" key="2">
    <citation type="submission" date="2020-05" db="UniProtKB">
        <authorList>
            <consortium name="EnsemblMetazoa"/>
        </authorList>
    </citation>
    <scope>IDENTIFICATION</scope>
</reference>
<dbReference type="PANTHER" id="PTHR39942">
    <property type="entry name" value="BCDNA.LD26519-RELATED"/>
    <property type="match status" value="1"/>
</dbReference>
<dbReference type="InterPro" id="IPR012934">
    <property type="entry name" value="Znf_AD"/>
</dbReference>
<dbReference type="Gene3D" id="3.40.1800.20">
    <property type="match status" value="1"/>
</dbReference>
<dbReference type="VEuPathDB" id="VectorBase:ASIC020818"/>
<dbReference type="PANTHER" id="PTHR39942:SF1">
    <property type="entry name" value="BCDNA.LD26519-RELATED"/>
    <property type="match status" value="1"/>
</dbReference>
<dbReference type="EnsemblMetazoa" id="ASIC020818-RA">
    <property type="protein sequence ID" value="ASIC020818-PA"/>
    <property type="gene ID" value="ASIC020818"/>
</dbReference>
<dbReference type="Pfam" id="PF07776">
    <property type="entry name" value="zf-AD"/>
    <property type="match status" value="1"/>
</dbReference>
<organism evidence="4">
    <name type="scientific">Anopheles sinensis</name>
    <name type="common">Mosquito</name>
    <dbReference type="NCBI Taxonomy" id="74873"/>
    <lineage>
        <taxon>Eukaryota</taxon>
        <taxon>Metazoa</taxon>
        <taxon>Ecdysozoa</taxon>
        <taxon>Arthropoda</taxon>
        <taxon>Hexapoda</taxon>
        <taxon>Insecta</taxon>
        <taxon>Pterygota</taxon>
        <taxon>Neoptera</taxon>
        <taxon>Endopterygota</taxon>
        <taxon>Diptera</taxon>
        <taxon>Nematocera</taxon>
        <taxon>Culicoidea</taxon>
        <taxon>Culicidae</taxon>
        <taxon>Anophelinae</taxon>
        <taxon>Anopheles</taxon>
    </lineage>
</organism>
<keyword evidence="1" id="KW-0863">Zinc-finger</keyword>
<protein>
    <submittedName>
        <fullName evidence="4">AGAP001400-PA-like protein</fullName>
    </submittedName>
</protein>
<dbReference type="EMBL" id="ATLV01025723">
    <property type="status" value="NOT_ANNOTATED_CDS"/>
    <property type="molecule type" value="Genomic_DNA"/>
</dbReference>
<dbReference type="GO" id="GO:0005634">
    <property type="term" value="C:nucleus"/>
    <property type="evidence" value="ECO:0007669"/>
    <property type="project" value="InterPro"/>
</dbReference>
<dbReference type="SUPFAM" id="SSF57716">
    <property type="entry name" value="Glucocorticoid receptor-like (DNA-binding domain)"/>
    <property type="match status" value="1"/>
</dbReference>
<proteinExistence type="predicted"/>
<keyword evidence="6" id="KW-1185">Reference proteome</keyword>
<dbReference type="OrthoDB" id="6600346at2759"/>
<evidence type="ECO:0000259" key="3">
    <source>
        <dbReference type="PROSITE" id="PS51915"/>
    </source>
</evidence>
<feature type="region of interest" description="Disordered" evidence="2">
    <location>
        <begin position="97"/>
        <end position="216"/>
    </location>
</feature>
<dbReference type="Proteomes" id="UP000030765">
    <property type="component" value="Unassembled WGS sequence"/>
</dbReference>
<evidence type="ECO:0000313" key="5">
    <source>
        <dbReference type="EnsemblMetazoa" id="ASIC020818-PA"/>
    </source>
</evidence>
<gene>
    <name evidence="4" type="ORF">ZHAS_00020818</name>
</gene>
<dbReference type="SMART" id="SM00868">
    <property type="entry name" value="zf-AD"/>
    <property type="match status" value="1"/>
</dbReference>
<keyword evidence="1" id="KW-0862">Zinc</keyword>
<evidence type="ECO:0000256" key="1">
    <source>
        <dbReference type="PROSITE-ProRule" id="PRU01263"/>
    </source>
</evidence>